<evidence type="ECO:0008006" key="4">
    <source>
        <dbReference type="Google" id="ProtNLM"/>
    </source>
</evidence>
<dbReference type="Proteomes" id="UP001371456">
    <property type="component" value="Unassembled WGS sequence"/>
</dbReference>
<reference evidence="2 3" key="1">
    <citation type="submission" date="2024-02" db="EMBL/GenBank/DDBJ databases">
        <title>de novo genome assembly of Solanum bulbocastanum strain 11H21.</title>
        <authorList>
            <person name="Hosaka A.J."/>
        </authorList>
    </citation>
    <scope>NUCLEOTIDE SEQUENCE [LARGE SCALE GENOMIC DNA]</scope>
    <source>
        <tissue evidence="2">Young leaves</tissue>
    </source>
</reference>
<feature type="transmembrane region" description="Helical" evidence="1">
    <location>
        <begin position="65"/>
        <end position="86"/>
    </location>
</feature>
<keyword evidence="1" id="KW-0472">Membrane</keyword>
<dbReference type="PANTHER" id="PTHR33640">
    <property type="entry name" value="TRANSMEMBRANE PROTEIN"/>
    <property type="match status" value="1"/>
</dbReference>
<evidence type="ECO:0000313" key="3">
    <source>
        <dbReference type="Proteomes" id="UP001371456"/>
    </source>
</evidence>
<feature type="transmembrane region" description="Helical" evidence="1">
    <location>
        <begin position="28"/>
        <end position="45"/>
    </location>
</feature>
<evidence type="ECO:0000313" key="2">
    <source>
        <dbReference type="EMBL" id="KAK6805827.1"/>
    </source>
</evidence>
<sequence>MESLNFHKVKLEKANGMLRYKKRQNVTILFRFIEFCIFFAIISRFSTRLPLTFKLSIECFKGLGVALISPRFVFVLGNTIVIILFLKSGHSSGSTNNVKMDLYDEYKQKCSMNNYEKSKKQRKLVEKPYCEQSKKQGKQSILVEKSYCEQSKKQGKQSILVEKSYREQSKKQGKQSIAIEKAYCEQGKKQSILVQRQLVEKKLNRSHSESFTSLCHDEKPRKELIRSATVGCLKVIRTDSIKLVDDEMSSEEFRNTVEAFIARQQRFLREEELFSDVVST</sequence>
<dbReference type="AlphaFoldDB" id="A0AAN8UHW7"/>
<protein>
    <recommendedName>
        <fullName evidence="4">DUF4408 domain-containing protein</fullName>
    </recommendedName>
</protein>
<proteinExistence type="predicted"/>
<comment type="caution">
    <text evidence="2">The sequence shown here is derived from an EMBL/GenBank/DDBJ whole genome shotgun (WGS) entry which is preliminary data.</text>
</comment>
<organism evidence="2 3">
    <name type="scientific">Solanum bulbocastanum</name>
    <name type="common">Wild potato</name>
    <dbReference type="NCBI Taxonomy" id="147425"/>
    <lineage>
        <taxon>Eukaryota</taxon>
        <taxon>Viridiplantae</taxon>
        <taxon>Streptophyta</taxon>
        <taxon>Embryophyta</taxon>
        <taxon>Tracheophyta</taxon>
        <taxon>Spermatophyta</taxon>
        <taxon>Magnoliopsida</taxon>
        <taxon>eudicotyledons</taxon>
        <taxon>Gunneridae</taxon>
        <taxon>Pentapetalae</taxon>
        <taxon>asterids</taxon>
        <taxon>lamiids</taxon>
        <taxon>Solanales</taxon>
        <taxon>Solanaceae</taxon>
        <taxon>Solanoideae</taxon>
        <taxon>Solaneae</taxon>
        <taxon>Solanum</taxon>
    </lineage>
</organism>
<dbReference type="PANTHER" id="PTHR33640:SF18">
    <property type="entry name" value="DUF4408 DOMAIN-CONTAINING PROTEIN"/>
    <property type="match status" value="1"/>
</dbReference>
<keyword evidence="1" id="KW-1133">Transmembrane helix</keyword>
<name>A0AAN8UHW7_SOLBU</name>
<evidence type="ECO:0000256" key="1">
    <source>
        <dbReference type="SAM" id="Phobius"/>
    </source>
</evidence>
<accession>A0AAN8UHW7</accession>
<keyword evidence="1" id="KW-0812">Transmembrane</keyword>
<gene>
    <name evidence="2" type="ORF">RDI58_003612</name>
</gene>
<keyword evidence="3" id="KW-1185">Reference proteome</keyword>
<dbReference type="EMBL" id="JBANQN010000001">
    <property type="protein sequence ID" value="KAK6805827.1"/>
    <property type="molecule type" value="Genomic_DNA"/>
</dbReference>